<dbReference type="SMART" id="SM00267">
    <property type="entry name" value="GGDEF"/>
    <property type="match status" value="1"/>
</dbReference>
<feature type="domain" description="GGDEF" evidence="5">
    <location>
        <begin position="357"/>
        <end position="493"/>
    </location>
</feature>
<evidence type="ECO:0000256" key="1">
    <source>
        <dbReference type="ARBA" id="ARBA00012528"/>
    </source>
</evidence>
<dbReference type="InterPro" id="IPR054327">
    <property type="entry name" value="His-kinase-like_sensor"/>
</dbReference>
<organism evidence="6 7">
    <name type="scientific">Methylobacterium indicum</name>
    <dbReference type="NCBI Taxonomy" id="1775910"/>
    <lineage>
        <taxon>Bacteria</taxon>
        <taxon>Pseudomonadati</taxon>
        <taxon>Pseudomonadota</taxon>
        <taxon>Alphaproteobacteria</taxon>
        <taxon>Hyphomicrobiales</taxon>
        <taxon>Methylobacteriaceae</taxon>
        <taxon>Methylobacterium</taxon>
    </lineage>
</organism>
<dbReference type="PROSITE" id="PS50887">
    <property type="entry name" value="GGDEF"/>
    <property type="match status" value="1"/>
</dbReference>
<feature type="region of interest" description="Disordered" evidence="3">
    <location>
        <begin position="500"/>
        <end position="532"/>
    </location>
</feature>
<accession>A0A8H9CAB8</accession>
<dbReference type="FunFam" id="3.30.70.270:FF:000001">
    <property type="entry name" value="Diguanylate cyclase domain protein"/>
    <property type="match status" value="1"/>
</dbReference>
<dbReference type="KEGG" id="mind:mvi_57510"/>
<evidence type="ECO:0000259" key="5">
    <source>
        <dbReference type="PROSITE" id="PS50887"/>
    </source>
</evidence>
<comment type="catalytic activity">
    <reaction evidence="2">
        <text>2 GTP = 3',3'-c-di-GMP + 2 diphosphate</text>
        <dbReference type="Rhea" id="RHEA:24898"/>
        <dbReference type="ChEBI" id="CHEBI:33019"/>
        <dbReference type="ChEBI" id="CHEBI:37565"/>
        <dbReference type="ChEBI" id="CHEBI:58805"/>
        <dbReference type="EC" id="2.7.7.65"/>
    </reaction>
</comment>
<evidence type="ECO:0000256" key="4">
    <source>
        <dbReference type="SAM" id="Phobius"/>
    </source>
</evidence>
<dbReference type="CDD" id="cd12914">
    <property type="entry name" value="PDC1_DGC_like"/>
    <property type="match status" value="1"/>
</dbReference>
<feature type="transmembrane region" description="Helical" evidence="4">
    <location>
        <begin position="12"/>
        <end position="35"/>
    </location>
</feature>
<dbReference type="EMBL" id="AP024145">
    <property type="protein sequence ID" value="BCM87290.1"/>
    <property type="molecule type" value="Genomic_DNA"/>
</dbReference>
<dbReference type="Pfam" id="PF00990">
    <property type="entry name" value="GGDEF"/>
    <property type="match status" value="1"/>
</dbReference>
<dbReference type="CDD" id="cd01949">
    <property type="entry name" value="GGDEF"/>
    <property type="match status" value="1"/>
</dbReference>
<name>A0A8H9CAB8_9HYPH</name>
<keyword evidence="4" id="KW-1133">Transmembrane helix</keyword>
<evidence type="ECO:0000256" key="2">
    <source>
        <dbReference type="ARBA" id="ARBA00034247"/>
    </source>
</evidence>
<dbReference type="GO" id="GO:0005886">
    <property type="term" value="C:plasma membrane"/>
    <property type="evidence" value="ECO:0007669"/>
    <property type="project" value="TreeGrafter"/>
</dbReference>
<dbReference type="Gene3D" id="3.30.70.270">
    <property type="match status" value="1"/>
</dbReference>
<dbReference type="EC" id="2.7.7.65" evidence="1"/>
<proteinExistence type="predicted"/>
<dbReference type="PANTHER" id="PTHR45138:SF9">
    <property type="entry name" value="DIGUANYLATE CYCLASE DGCM-RELATED"/>
    <property type="match status" value="1"/>
</dbReference>
<dbReference type="NCBIfam" id="TIGR00254">
    <property type="entry name" value="GGDEF"/>
    <property type="match status" value="1"/>
</dbReference>
<dbReference type="SUPFAM" id="SSF55073">
    <property type="entry name" value="Nucleotide cyclase"/>
    <property type="match status" value="1"/>
</dbReference>
<feature type="transmembrane region" description="Helical" evidence="4">
    <location>
        <begin position="288"/>
        <end position="310"/>
    </location>
</feature>
<protein>
    <recommendedName>
        <fullName evidence="1">diguanylate cyclase</fullName>
        <ecNumber evidence="1">2.7.7.65</ecNumber>
    </recommendedName>
</protein>
<dbReference type="InterPro" id="IPR000160">
    <property type="entry name" value="GGDEF_dom"/>
</dbReference>
<sequence length="532" mass="57385">MATTFRRGLRSARAWIALGVVAPLGMVAVCAALLLDMRRDAWDKAARTSWNLLQVIERDVDRNVEIIDLALQSVVENLKIYDLEELKPHFRQRVLFDRAVNAKDLGAMLVLDEYGNALYDAAGWPARRLNGGDRDYFRAHKADPDLGLHISRPVISQLIGKPVIVLSRRVAMADDSFNGIVLGSLSLSYFNRMFDRIRLGPGGTIALFLADGTRILRHPEPNEELAPNFASSPNVQRFLRESTGSFVGITPSDDVERLYTFTRVGTLPLYLSVALSTAEIEAEWRAKALGIGLVVLALCGLAIGLSVLVAGELRRRNAAEAELALLSRTDPLTGLPNRRAFEEAFGRAFAETRRRSAPLGLLVVDADHFKRFNDRHGHEGGDRVLVAIARALSASARRPGDLVARIGGEEFAILLPNTDAEGVAHVAETAHAAVGCLLVEAQDGPVGRITVSIGLAFGLPRAGGEPAELFRLADAALYEAKAAGRDRTCYALMPPPRTGPGGIESWMEPGGDAPASTRHGASGPPLAVPLAS</sequence>
<evidence type="ECO:0000313" key="7">
    <source>
        <dbReference type="Proteomes" id="UP000663508"/>
    </source>
</evidence>
<dbReference type="InterPro" id="IPR050469">
    <property type="entry name" value="Diguanylate_Cyclase"/>
</dbReference>
<dbReference type="CDD" id="cd12915">
    <property type="entry name" value="PDC2_DGC_like"/>
    <property type="match status" value="1"/>
</dbReference>
<dbReference type="InterPro" id="IPR029787">
    <property type="entry name" value="Nucleotide_cyclase"/>
</dbReference>
<dbReference type="PANTHER" id="PTHR45138">
    <property type="entry name" value="REGULATORY COMPONENTS OF SENSORY TRANSDUCTION SYSTEM"/>
    <property type="match status" value="1"/>
</dbReference>
<dbReference type="GO" id="GO:0043709">
    <property type="term" value="P:cell adhesion involved in single-species biofilm formation"/>
    <property type="evidence" value="ECO:0007669"/>
    <property type="project" value="TreeGrafter"/>
</dbReference>
<dbReference type="RefSeq" id="WP_244748773.1">
    <property type="nucleotide sequence ID" value="NZ_AP024145.1"/>
</dbReference>
<dbReference type="InterPro" id="IPR043128">
    <property type="entry name" value="Rev_trsase/Diguanyl_cyclase"/>
</dbReference>
<dbReference type="Proteomes" id="UP000663508">
    <property type="component" value="Chromosome"/>
</dbReference>
<dbReference type="GO" id="GO:1902201">
    <property type="term" value="P:negative regulation of bacterial-type flagellum-dependent cell motility"/>
    <property type="evidence" value="ECO:0007669"/>
    <property type="project" value="TreeGrafter"/>
</dbReference>
<reference evidence="6" key="1">
    <citation type="submission" date="2020-11" db="EMBL/GenBank/DDBJ databases">
        <title>Complete genome sequence of a novel pathogenic Methylobacterium strain isolated from rice in Vietnam.</title>
        <authorList>
            <person name="Lai K."/>
            <person name="Okazaki S."/>
            <person name="Higashi K."/>
            <person name="Mori H."/>
            <person name="Toyoda A."/>
            <person name="Kurokawa K."/>
        </authorList>
    </citation>
    <scope>NUCLEOTIDE SEQUENCE</scope>
    <source>
        <strain evidence="6">VL1</strain>
    </source>
</reference>
<keyword evidence="4" id="KW-0472">Membrane</keyword>
<gene>
    <name evidence="6" type="ORF">mvi_57510</name>
</gene>
<evidence type="ECO:0000256" key="3">
    <source>
        <dbReference type="SAM" id="MobiDB-lite"/>
    </source>
</evidence>
<dbReference type="GO" id="GO:0052621">
    <property type="term" value="F:diguanylate cyclase activity"/>
    <property type="evidence" value="ECO:0007669"/>
    <property type="project" value="UniProtKB-EC"/>
</dbReference>
<keyword evidence="4" id="KW-0812">Transmembrane</keyword>
<dbReference type="AlphaFoldDB" id="A0A8H9CAB8"/>
<evidence type="ECO:0000313" key="6">
    <source>
        <dbReference type="EMBL" id="BCM87290.1"/>
    </source>
</evidence>
<dbReference type="Gene3D" id="3.30.450.20">
    <property type="entry name" value="PAS domain"/>
    <property type="match status" value="2"/>
</dbReference>
<dbReference type="Pfam" id="PF22588">
    <property type="entry name" value="dCache_1_like"/>
    <property type="match status" value="1"/>
</dbReference>